<evidence type="ECO:0000256" key="7">
    <source>
        <dbReference type="ARBA" id="ARBA00022741"/>
    </source>
</evidence>
<dbReference type="PROSITE" id="PS00154">
    <property type="entry name" value="ATPASE_E1_E2"/>
    <property type="match status" value="1"/>
</dbReference>
<dbReference type="InterPro" id="IPR018303">
    <property type="entry name" value="ATPase_P-typ_P_site"/>
</dbReference>
<keyword evidence="10" id="KW-0460">Magnesium</keyword>
<dbReference type="InterPro" id="IPR036163">
    <property type="entry name" value="HMA_dom_sf"/>
</dbReference>
<dbReference type="SUPFAM" id="SSF56784">
    <property type="entry name" value="HAD-like"/>
    <property type="match status" value="1"/>
</dbReference>
<dbReference type="SUPFAM" id="SSF55008">
    <property type="entry name" value="HMA, heavy metal-associated domain"/>
    <property type="match status" value="2"/>
</dbReference>
<dbReference type="GO" id="GO:0005507">
    <property type="term" value="F:copper ion binding"/>
    <property type="evidence" value="ECO:0007669"/>
    <property type="project" value="InterPro"/>
</dbReference>
<dbReference type="GO" id="GO:0005886">
    <property type="term" value="C:plasma membrane"/>
    <property type="evidence" value="ECO:0007669"/>
    <property type="project" value="UniProtKB-SubCell"/>
</dbReference>
<dbReference type="SFLD" id="SFLDS00003">
    <property type="entry name" value="Haloacid_Dehalogenase"/>
    <property type="match status" value="1"/>
</dbReference>
<dbReference type="AlphaFoldDB" id="A0A2V1P4S6"/>
<feature type="domain" description="HMA" evidence="17">
    <location>
        <begin position="4"/>
        <end position="72"/>
    </location>
</feature>
<keyword evidence="12 16" id="KW-1133">Transmembrane helix</keyword>
<dbReference type="Pfam" id="PF00702">
    <property type="entry name" value="Hydrolase"/>
    <property type="match status" value="1"/>
</dbReference>
<evidence type="ECO:0000256" key="16">
    <source>
        <dbReference type="RuleBase" id="RU362081"/>
    </source>
</evidence>
<accession>A0A2V1P4S6</accession>
<proteinExistence type="inferred from homology"/>
<dbReference type="SFLD" id="SFLDF00027">
    <property type="entry name" value="p-type_atpase"/>
    <property type="match status" value="1"/>
</dbReference>
<dbReference type="NCBIfam" id="TIGR01494">
    <property type="entry name" value="ATPase_P-type"/>
    <property type="match status" value="1"/>
</dbReference>
<dbReference type="PROSITE" id="PS50846">
    <property type="entry name" value="HMA_2"/>
    <property type="match status" value="2"/>
</dbReference>
<dbReference type="OrthoDB" id="9807843at2"/>
<keyword evidence="8" id="KW-0187">Copper transport</keyword>
<dbReference type="InterPro" id="IPR017969">
    <property type="entry name" value="Heavy-metal-associated_CS"/>
</dbReference>
<keyword evidence="19" id="KW-1185">Reference proteome</keyword>
<dbReference type="SUPFAM" id="SSF81665">
    <property type="entry name" value="Calcium ATPase, transmembrane domain M"/>
    <property type="match status" value="1"/>
</dbReference>
<evidence type="ECO:0000256" key="14">
    <source>
        <dbReference type="ARBA" id="ARBA00023065"/>
    </source>
</evidence>
<keyword evidence="4 16" id="KW-0812">Transmembrane</keyword>
<dbReference type="InterPro" id="IPR059000">
    <property type="entry name" value="ATPase_P-type_domA"/>
</dbReference>
<name>A0A2V1P4S6_9RHOB</name>
<dbReference type="EMBL" id="QETF01000009">
    <property type="protein sequence ID" value="PWG16788.1"/>
    <property type="molecule type" value="Genomic_DNA"/>
</dbReference>
<dbReference type="FunFam" id="2.70.150.10:FF:000002">
    <property type="entry name" value="Copper-transporting ATPase 1, putative"/>
    <property type="match status" value="1"/>
</dbReference>
<evidence type="ECO:0000256" key="10">
    <source>
        <dbReference type="ARBA" id="ARBA00022842"/>
    </source>
</evidence>
<gene>
    <name evidence="18" type="ORF">DFK10_09645</name>
</gene>
<dbReference type="GO" id="GO:0016887">
    <property type="term" value="F:ATP hydrolysis activity"/>
    <property type="evidence" value="ECO:0007669"/>
    <property type="project" value="InterPro"/>
</dbReference>
<dbReference type="GO" id="GO:0012505">
    <property type="term" value="C:endomembrane system"/>
    <property type="evidence" value="ECO:0007669"/>
    <property type="project" value="UniProtKB-SubCell"/>
</dbReference>
<dbReference type="SFLD" id="SFLDG00002">
    <property type="entry name" value="C1.7:_P-type_atpase_like"/>
    <property type="match status" value="1"/>
</dbReference>
<dbReference type="PROSITE" id="PS01047">
    <property type="entry name" value="HMA_1"/>
    <property type="match status" value="1"/>
</dbReference>
<dbReference type="InterPro" id="IPR023214">
    <property type="entry name" value="HAD_sf"/>
</dbReference>
<feature type="transmembrane region" description="Helical" evidence="16">
    <location>
        <begin position="757"/>
        <end position="779"/>
    </location>
</feature>
<dbReference type="Proteomes" id="UP000245293">
    <property type="component" value="Unassembled WGS sequence"/>
</dbReference>
<evidence type="ECO:0000256" key="4">
    <source>
        <dbReference type="ARBA" id="ARBA00022692"/>
    </source>
</evidence>
<keyword evidence="6" id="KW-0677">Repeat</keyword>
<keyword evidence="16" id="KW-1003">Cell membrane</keyword>
<dbReference type="CDD" id="cd00371">
    <property type="entry name" value="HMA"/>
    <property type="match status" value="2"/>
</dbReference>
<dbReference type="SUPFAM" id="SSF81653">
    <property type="entry name" value="Calcium ATPase, transduction domain A"/>
    <property type="match status" value="1"/>
</dbReference>
<dbReference type="InterPro" id="IPR023298">
    <property type="entry name" value="ATPase_P-typ_TM_dom_sf"/>
</dbReference>
<feature type="transmembrane region" description="Helical" evidence="16">
    <location>
        <begin position="161"/>
        <end position="178"/>
    </location>
</feature>
<organism evidence="18 19">
    <name type="scientific">Salibaculum griseiflavum</name>
    <dbReference type="NCBI Taxonomy" id="1914409"/>
    <lineage>
        <taxon>Bacteria</taxon>
        <taxon>Pseudomonadati</taxon>
        <taxon>Pseudomonadota</taxon>
        <taxon>Alphaproteobacteria</taxon>
        <taxon>Rhodobacterales</taxon>
        <taxon>Roseobacteraceae</taxon>
        <taxon>Salibaculum</taxon>
    </lineage>
</organism>
<feature type="transmembrane region" description="Helical" evidence="16">
    <location>
        <begin position="198"/>
        <end position="217"/>
    </location>
</feature>
<sequence length="815" mass="84702">MTVQRLDFEIDGLSCAGCVGRAERAISSVSGVTGAEVNLATRSARVALDGPNARGVSEAINGALKAAGYPAVPHRLRLRIEGMTCASCVARVEDALSQVPGVTAVTVNLADGVASVTTLDKDTAPLIAAVKSVGYDATRLETGDSADEKTDREIRQLRRSFILAAVLTLPIFVVEMGSHAVPAIHHFIANTIGMQDSWMIQFVLATLVLAGPGRMFFAKGFPALWRRAPDMNSLVAIGAGAAWAYSSVATFRPQWLPDGTVAVYFEAAAVIVTLILLGRWLEARAKGRTSAAIKRLVSLRPDTARVEREGEIREVAVDDIKRGDRIHLRPGDRIPVDGVVREGSSFVDESMVTGEPVAVEKTKGAALVAGTVNGNGALVMRATAVGADTMLARIIEMVEEAQGSRLPVQDLVNRITSWFVPAVMGVALVTIAFWLIFGPEPALPFALVSGVSVLIIACPCAMGLATPMSIMVGTGRAADLGVLFRRGDALQSLQSVDVVAFDKTGTLTLGKPQVTDITCEGDEADFLSIVAAVEAASDHPLAGAIVAEAKARGLDLPQASAVQAVPGHGLSGVVDDRKVAIGNARMMNEADVDAAELIAQAERLAEQGRTIVLVAIDGKPAGLLGLADTLKPAAKATIDALHARGVQTALISGDSEPAARAIASELGIDHVVAGVLPDGKVDAVRALQEGGRKLAFVGDGINDAPALAAADIGIAMGSGTDVAVESADVVLVSGNPGGVAEAVEISRRTLRNIWQNLGWAFGYNVLLIPVAAGLLYVFGGPLLSPQLAAGAMALSSVLVVTNALRLRRVKTEALS</sequence>
<evidence type="ECO:0000313" key="18">
    <source>
        <dbReference type="EMBL" id="PWG16788.1"/>
    </source>
</evidence>
<dbReference type="InterPro" id="IPR008250">
    <property type="entry name" value="ATPase_P-typ_transduc_dom_A_sf"/>
</dbReference>
<dbReference type="NCBIfam" id="TIGR00003">
    <property type="entry name" value="copper ion binding protein"/>
    <property type="match status" value="2"/>
</dbReference>
<evidence type="ECO:0000256" key="12">
    <source>
        <dbReference type="ARBA" id="ARBA00022989"/>
    </source>
</evidence>
<dbReference type="CDD" id="cd02094">
    <property type="entry name" value="P-type_ATPase_Cu-like"/>
    <property type="match status" value="1"/>
</dbReference>
<reference evidence="19" key="1">
    <citation type="submission" date="2018-05" db="EMBL/GenBank/DDBJ databases">
        <authorList>
            <person name="Du Z."/>
            <person name="Wang X."/>
        </authorList>
    </citation>
    <scope>NUCLEOTIDE SEQUENCE [LARGE SCALE GENOMIC DNA]</scope>
    <source>
        <strain evidence="19">WDS4C29</strain>
    </source>
</reference>
<keyword evidence="7 16" id="KW-0547">Nucleotide-binding</keyword>
<evidence type="ECO:0000256" key="11">
    <source>
        <dbReference type="ARBA" id="ARBA00022967"/>
    </source>
</evidence>
<keyword evidence="5 16" id="KW-0479">Metal-binding</keyword>
<evidence type="ECO:0000256" key="13">
    <source>
        <dbReference type="ARBA" id="ARBA00023008"/>
    </source>
</evidence>
<evidence type="ECO:0000256" key="15">
    <source>
        <dbReference type="ARBA" id="ARBA00023136"/>
    </source>
</evidence>
<evidence type="ECO:0000256" key="6">
    <source>
        <dbReference type="ARBA" id="ARBA00022737"/>
    </source>
</evidence>
<feature type="transmembrane region" description="Helical" evidence="16">
    <location>
        <begin position="229"/>
        <end position="249"/>
    </location>
</feature>
<dbReference type="Pfam" id="PF00403">
    <property type="entry name" value="HMA"/>
    <property type="match status" value="2"/>
</dbReference>
<dbReference type="RefSeq" id="WP_109388825.1">
    <property type="nucleotide sequence ID" value="NZ_QETF01000009.1"/>
</dbReference>
<comment type="subcellular location">
    <subcellularLocation>
        <location evidence="16">Cell membrane</location>
    </subcellularLocation>
    <subcellularLocation>
        <location evidence="1">Endomembrane system</location>
        <topology evidence="1">Multi-pass membrane protein</topology>
    </subcellularLocation>
</comment>
<evidence type="ECO:0000256" key="2">
    <source>
        <dbReference type="ARBA" id="ARBA00006024"/>
    </source>
</evidence>
<evidence type="ECO:0000256" key="1">
    <source>
        <dbReference type="ARBA" id="ARBA00004127"/>
    </source>
</evidence>
<evidence type="ECO:0000259" key="17">
    <source>
        <dbReference type="PROSITE" id="PS50846"/>
    </source>
</evidence>
<dbReference type="InterPro" id="IPR027256">
    <property type="entry name" value="P-typ_ATPase_IB"/>
</dbReference>
<evidence type="ECO:0000256" key="5">
    <source>
        <dbReference type="ARBA" id="ARBA00022723"/>
    </source>
</evidence>
<evidence type="ECO:0000313" key="19">
    <source>
        <dbReference type="Proteomes" id="UP000245293"/>
    </source>
</evidence>
<dbReference type="NCBIfam" id="TIGR01525">
    <property type="entry name" value="ATPase-IB_hvy"/>
    <property type="match status" value="1"/>
</dbReference>
<dbReference type="Gene3D" id="3.40.50.1000">
    <property type="entry name" value="HAD superfamily/HAD-like"/>
    <property type="match status" value="1"/>
</dbReference>
<keyword evidence="3" id="KW-0813">Transport</keyword>
<dbReference type="InterPro" id="IPR006121">
    <property type="entry name" value="HMA_dom"/>
</dbReference>
<dbReference type="PRINTS" id="PR00943">
    <property type="entry name" value="CUATPASE"/>
</dbReference>
<keyword evidence="13" id="KW-0186">Copper</keyword>
<dbReference type="InterPro" id="IPR036412">
    <property type="entry name" value="HAD-like_sf"/>
</dbReference>
<feature type="transmembrane region" description="Helical" evidence="16">
    <location>
        <begin position="261"/>
        <end position="281"/>
    </location>
</feature>
<dbReference type="FunFam" id="3.30.70.100:FF:000001">
    <property type="entry name" value="ATPase copper transporting beta"/>
    <property type="match status" value="1"/>
</dbReference>
<dbReference type="Gene3D" id="2.70.150.10">
    <property type="entry name" value="Calcium-transporting ATPase, cytoplasmic transduction domain A"/>
    <property type="match status" value="1"/>
</dbReference>
<dbReference type="GO" id="GO:0055070">
    <property type="term" value="P:copper ion homeostasis"/>
    <property type="evidence" value="ECO:0007669"/>
    <property type="project" value="TreeGrafter"/>
</dbReference>
<dbReference type="PANTHER" id="PTHR43520">
    <property type="entry name" value="ATP7, ISOFORM B"/>
    <property type="match status" value="1"/>
</dbReference>
<dbReference type="InterPro" id="IPR001757">
    <property type="entry name" value="P_typ_ATPase"/>
</dbReference>
<feature type="domain" description="HMA" evidence="17">
    <location>
        <begin position="74"/>
        <end position="138"/>
    </location>
</feature>
<evidence type="ECO:0000256" key="3">
    <source>
        <dbReference type="ARBA" id="ARBA00022448"/>
    </source>
</evidence>
<feature type="transmembrane region" description="Helical" evidence="16">
    <location>
        <begin position="415"/>
        <end position="437"/>
    </location>
</feature>
<dbReference type="GO" id="GO:0043682">
    <property type="term" value="F:P-type divalent copper transporter activity"/>
    <property type="evidence" value="ECO:0007669"/>
    <property type="project" value="TreeGrafter"/>
</dbReference>
<dbReference type="Gene3D" id="3.30.70.100">
    <property type="match status" value="2"/>
</dbReference>
<dbReference type="Gene3D" id="3.40.1110.10">
    <property type="entry name" value="Calcium-transporting ATPase, cytoplasmic domain N"/>
    <property type="match status" value="1"/>
</dbReference>
<evidence type="ECO:0000256" key="9">
    <source>
        <dbReference type="ARBA" id="ARBA00022840"/>
    </source>
</evidence>
<keyword evidence="11" id="KW-1278">Translocase</keyword>
<dbReference type="PRINTS" id="PR00119">
    <property type="entry name" value="CATATPASE"/>
</dbReference>
<keyword evidence="9 16" id="KW-0067">ATP-binding</keyword>
<feature type="transmembrane region" description="Helical" evidence="16">
    <location>
        <begin position="785"/>
        <end position="804"/>
    </location>
</feature>
<keyword evidence="14" id="KW-0406">Ion transport</keyword>
<dbReference type="InterPro" id="IPR023299">
    <property type="entry name" value="ATPase_P-typ_cyto_dom_N"/>
</dbReference>
<dbReference type="NCBIfam" id="TIGR01511">
    <property type="entry name" value="ATPase-IB1_Cu"/>
    <property type="match status" value="1"/>
</dbReference>
<keyword evidence="15 16" id="KW-0472">Membrane</keyword>
<dbReference type="InterPro" id="IPR044492">
    <property type="entry name" value="P_typ_ATPase_HD_dom"/>
</dbReference>
<dbReference type="InterPro" id="IPR006122">
    <property type="entry name" value="HMA_Cu_ion-bd"/>
</dbReference>
<feature type="transmembrane region" description="Helical" evidence="16">
    <location>
        <begin position="443"/>
        <end position="466"/>
    </location>
</feature>
<protein>
    <submittedName>
        <fullName evidence="18">Heavy metal translocating P-type ATPase</fullName>
    </submittedName>
</protein>
<evidence type="ECO:0000256" key="8">
    <source>
        <dbReference type="ARBA" id="ARBA00022796"/>
    </source>
</evidence>
<dbReference type="PANTHER" id="PTHR43520:SF8">
    <property type="entry name" value="P-TYPE CU(+) TRANSPORTER"/>
    <property type="match status" value="1"/>
</dbReference>
<dbReference type="Pfam" id="PF00122">
    <property type="entry name" value="E1-E2_ATPase"/>
    <property type="match status" value="1"/>
</dbReference>
<comment type="caution">
    <text evidence="18">The sequence shown here is derived from an EMBL/GenBank/DDBJ whole genome shotgun (WGS) entry which is preliminary data.</text>
</comment>
<comment type="similarity">
    <text evidence="2 16">Belongs to the cation transport ATPase (P-type) (TC 3.A.3) family. Type IB subfamily.</text>
</comment>
<dbReference type="GO" id="GO:0005524">
    <property type="term" value="F:ATP binding"/>
    <property type="evidence" value="ECO:0007669"/>
    <property type="project" value="UniProtKB-UniRule"/>
</dbReference>